<gene>
    <name evidence="3" type="ORF">SLNSH_03840</name>
</gene>
<evidence type="ECO:0000256" key="1">
    <source>
        <dbReference type="ARBA" id="ARBA00009199"/>
    </source>
</evidence>
<dbReference type="SUPFAM" id="SSF75304">
    <property type="entry name" value="Amidase signature (AS) enzymes"/>
    <property type="match status" value="1"/>
</dbReference>
<sequence length="414" mass="42936">MLSILEIRRQVEAGVLTPREAVAKALVSSRARNPDLKAFAALADDDGAFPEAGPLAGVAVGVKDVVDTADFPTELGSPAIYGGWRPKADAAIVSRIKRLGGAVIGKTVTTPFAYLDPAETVNPRMPNRTPGGSSAGSAAAVAAGLIPLAVGTQTGGSVIRPASYCGVAAIKPSFRLLPTVGVKVTAWTLDTLGLFAGGVADLAYALQAISGRSMEAPSDPGALRFGVTTMPHAGERSPDSEAALESAAKALAEGGAKVIRVDVPDAFGEADRLQPRIYEFELFASLEWEWSAHRAELPPRLAEALQSGEGVSPDAYDEARAAARRARLASKDLFSSVDILITLSAPGPAPGRETTGEARFNRLFTLLGVPCVNVPGLRASDGAPIGIQVVAPFARDTRALAAAQFLEQRIATLL</sequence>
<dbReference type="Gene3D" id="3.90.1300.10">
    <property type="entry name" value="Amidase signature (AS) domain"/>
    <property type="match status" value="1"/>
</dbReference>
<protein>
    <submittedName>
        <fullName evidence="3">Amidase</fullName>
    </submittedName>
</protein>
<comment type="caution">
    <text evidence="3">The sequence shown here is derived from an EMBL/GenBank/DDBJ whole genome shotgun (WGS) entry which is preliminary data.</text>
</comment>
<dbReference type="InterPro" id="IPR036928">
    <property type="entry name" value="AS_sf"/>
</dbReference>
<accession>A0A2T1HXM0</accession>
<dbReference type="PANTHER" id="PTHR11895">
    <property type="entry name" value="TRANSAMIDASE"/>
    <property type="match status" value="1"/>
</dbReference>
<dbReference type="PANTHER" id="PTHR11895:SF151">
    <property type="entry name" value="GLUTAMYL-TRNA(GLN) AMIDOTRANSFERASE SUBUNIT A"/>
    <property type="match status" value="1"/>
</dbReference>
<dbReference type="RefSeq" id="WP_106335335.1">
    <property type="nucleotide sequence ID" value="NZ_PVZS01000003.1"/>
</dbReference>
<reference evidence="4" key="1">
    <citation type="submission" date="2018-03" db="EMBL/GenBank/DDBJ databases">
        <authorList>
            <person name="Sun L."/>
            <person name="Liu H."/>
            <person name="Chen W."/>
            <person name="Huang K."/>
            <person name="Liu W."/>
            <person name="Gao X."/>
        </authorList>
    </citation>
    <scope>NUCLEOTIDE SEQUENCE [LARGE SCALE GENOMIC DNA]</scope>
    <source>
        <strain evidence="4">SH9</strain>
    </source>
</reference>
<comment type="similarity">
    <text evidence="1">Belongs to the amidase family.</text>
</comment>
<name>A0A2T1HXM0_9HYPH</name>
<keyword evidence="4" id="KW-1185">Reference proteome</keyword>
<proteinExistence type="inferred from homology"/>
<organism evidence="3 4">
    <name type="scientific">Alsobacter soli</name>
    <dbReference type="NCBI Taxonomy" id="2109933"/>
    <lineage>
        <taxon>Bacteria</taxon>
        <taxon>Pseudomonadati</taxon>
        <taxon>Pseudomonadota</taxon>
        <taxon>Alphaproteobacteria</taxon>
        <taxon>Hyphomicrobiales</taxon>
        <taxon>Alsobacteraceae</taxon>
        <taxon>Alsobacter</taxon>
    </lineage>
</organism>
<dbReference type="AlphaFoldDB" id="A0A2T1HXM0"/>
<evidence type="ECO:0000259" key="2">
    <source>
        <dbReference type="Pfam" id="PF01425"/>
    </source>
</evidence>
<dbReference type="EMBL" id="PVZS01000003">
    <property type="protein sequence ID" value="PSC06421.1"/>
    <property type="molecule type" value="Genomic_DNA"/>
</dbReference>
<feature type="domain" description="Amidase" evidence="2">
    <location>
        <begin position="32"/>
        <end position="399"/>
    </location>
</feature>
<dbReference type="OrthoDB" id="9777859at2"/>
<dbReference type="InterPro" id="IPR000120">
    <property type="entry name" value="Amidase"/>
</dbReference>
<dbReference type="Pfam" id="PF01425">
    <property type="entry name" value="Amidase"/>
    <property type="match status" value="1"/>
</dbReference>
<dbReference type="InterPro" id="IPR023631">
    <property type="entry name" value="Amidase_dom"/>
</dbReference>
<dbReference type="Proteomes" id="UP000239772">
    <property type="component" value="Unassembled WGS sequence"/>
</dbReference>
<dbReference type="GO" id="GO:0003824">
    <property type="term" value="F:catalytic activity"/>
    <property type="evidence" value="ECO:0007669"/>
    <property type="project" value="InterPro"/>
</dbReference>
<evidence type="ECO:0000313" key="3">
    <source>
        <dbReference type="EMBL" id="PSC06421.1"/>
    </source>
</evidence>
<evidence type="ECO:0000313" key="4">
    <source>
        <dbReference type="Proteomes" id="UP000239772"/>
    </source>
</evidence>